<dbReference type="EC" id="3.5.1.-" evidence="7"/>
<evidence type="ECO:0000256" key="4">
    <source>
        <dbReference type="ARBA" id="ARBA00022723"/>
    </source>
</evidence>
<dbReference type="PANTHER" id="PTHR10587">
    <property type="entry name" value="GLYCOSYL TRANSFERASE-RELATED"/>
    <property type="match status" value="1"/>
</dbReference>
<dbReference type="NCBIfam" id="TIGR04243">
    <property type="entry name" value="nodulat_NodB"/>
    <property type="match status" value="1"/>
</dbReference>
<dbReference type="AlphaFoldDB" id="A0A6I1QAE7"/>
<evidence type="ECO:0000256" key="5">
    <source>
        <dbReference type="ARBA" id="ARBA00022801"/>
    </source>
</evidence>
<dbReference type="GO" id="GO:0016810">
    <property type="term" value="F:hydrolase activity, acting on carbon-nitrogen (but not peptide) bonds"/>
    <property type="evidence" value="ECO:0007669"/>
    <property type="project" value="InterPro"/>
</dbReference>
<dbReference type="GO" id="GO:0046872">
    <property type="term" value="F:metal ion binding"/>
    <property type="evidence" value="ECO:0007669"/>
    <property type="project" value="UniProtKB-KW"/>
</dbReference>
<dbReference type="InterPro" id="IPR050248">
    <property type="entry name" value="Polysacc_deacetylase_ArnD"/>
</dbReference>
<dbReference type="GO" id="GO:0016020">
    <property type="term" value="C:membrane"/>
    <property type="evidence" value="ECO:0007669"/>
    <property type="project" value="TreeGrafter"/>
</dbReference>
<keyword evidence="4" id="KW-0479">Metal-binding</keyword>
<dbReference type="GO" id="GO:0005737">
    <property type="term" value="C:cytoplasm"/>
    <property type="evidence" value="ECO:0007669"/>
    <property type="project" value="UniProtKB-SubCell"/>
</dbReference>
<protein>
    <submittedName>
        <fullName evidence="7">Chitooligosaccharide deacetylase</fullName>
        <ecNumber evidence="7">3.5.1.-</ecNumber>
    </submittedName>
</protein>
<sequence>MNHPDYLTEVRSDSDCADLRPKVYLTFDDGPHPVWTPKILDILAYEQAAATFCVIGAYAAEYPELIKRIAAEGHELANHTMTHPDLSKCEPDLVRREIWEADALIKETCPAAKVTYIRAPYGIWTKDAIGETGKAGLIALHWSVDPRDWSQPGVNVIVDAVMASVRPGSIVLLHDGSPPGESNSDVHTTSRRQTTEALSRLIPALKARRFVISRLPDRRSKTLAE</sequence>
<dbReference type="InterPro" id="IPR026402">
    <property type="entry name" value="Nodulat_NodB"/>
</dbReference>
<gene>
    <name evidence="7" type="ORF">HDG40_007060</name>
</gene>
<dbReference type="Gene3D" id="3.20.20.370">
    <property type="entry name" value="Glycoside hydrolase/deacetylase"/>
    <property type="match status" value="1"/>
</dbReference>
<dbReference type="RefSeq" id="WP_152854005.1">
    <property type="nucleotide sequence ID" value="NZ_JACHDD010000016.1"/>
</dbReference>
<dbReference type="PANTHER" id="PTHR10587:SF133">
    <property type="entry name" value="CHITIN DEACETYLASE 1-RELATED"/>
    <property type="match status" value="1"/>
</dbReference>
<dbReference type="InterPro" id="IPR002509">
    <property type="entry name" value="NODB_dom"/>
</dbReference>
<dbReference type="Proteomes" id="UP000592780">
    <property type="component" value="Unassembled WGS sequence"/>
</dbReference>
<dbReference type="SUPFAM" id="SSF88713">
    <property type="entry name" value="Glycoside hydrolase/deacetylase"/>
    <property type="match status" value="1"/>
</dbReference>
<dbReference type="InterPro" id="IPR011330">
    <property type="entry name" value="Glyco_hydro/deAcase_b/a-brl"/>
</dbReference>
<keyword evidence="5 7" id="KW-0378">Hydrolase</keyword>
<evidence type="ECO:0000313" key="7">
    <source>
        <dbReference type="EMBL" id="MBB5428865.1"/>
    </source>
</evidence>
<dbReference type="GO" id="GO:0005975">
    <property type="term" value="P:carbohydrate metabolic process"/>
    <property type="evidence" value="ECO:0007669"/>
    <property type="project" value="InterPro"/>
</dbReference>
<evidence type="ECO:0000256" key="2">
    <source>
        <dbReference type="ARBA" id="ARBA00022458"/>
    </source>
</evidence>
<feature type="compositionally biased region" description="Polar residues" evidence="6">
    <location>
        <begin position="180"/>
        <end position="193"/>
    </location>
</feature>
<evidence type="ECO:0000313" key="8">
    <source>
        <dbReference type="Proteomes" id="UP000592780"/>
    </source>
</evidence>
<dbReference type="Pfam" id="PF01522">
    <property type="entry name" value="Polysacc_deac_1"/>
    <property type="match status" value="1"/>
</dbReference>
<keyword evidence="8" id="KW-1185">Reference proteome</keyword>
<feature type="region of interest" description="Disordered" evidence="6">
    <location>
        <begin position="174"/>
        <end position="193"/>
    </location>
</feature>
<organism evidence="7 8">
    <name type="scientific">Paraburkholderia atlantica</name>
    <dbReference type="NCBI Taxonomy" id="2654982"/>
    <lineage>
        <taxon>Bacteria</taxon>
        <taxon>Pseudomonadati</taxon>
        <taxon>Pseudomonadota</taxon>
        <taxon>Betaproteobacteria</taxon>
        <taxon>Burkholderiales</taxon>
        <taxon>Burkholderiaceae</taxon>
        <taxon>Paraburkholderia</taxon>
    </lineage>
</organism>
<comment type="subcellular location">
    <subcellularLocation>
        <location evidence="1">Cytoplasm</location>
    </subcellularLocation>
</comment>
<evidence type="ECO:0000256" key="3">
    <source>
        <dbReference type="ARBA" id="ARBA00022490"/>
    </source>
</evidence>
<keyword evidence="3" id="KW-0963">Cytoplasm</keyword>
<evidence type="ECO:0000256" key="6">
    <source>
        <dbReference type="SAM" id="MobiDB-lite"/>
    </source>
</evidence>
<comment type="caution">
    <text evidence="7">The sequence shown here is derived from an EMBL/GenBank/DDBJ whole genome shotgun (WGS) entry which is preliminary data.</text>
</comment>
<name>A0A6I1QAE7_PARAM</name>
<accession>A0A6I1QAE7</accession>
<evidence type="ECO:0000256" key="1">
    <source>
        <dbReference type="ARBA" id="ARBA00004496"/>
    </source>
</evidence>
<proteinExistence type="predicted"/>
<dbReference type="EMBL" id="JACHDD010000016">
    <property type="protein sequence ID" value="MBB5428865.1"/>
    <property type="molecule type" value="Genomic_DNA"/>
</dbReference>
<dbReference type="PROSITE" id="PS51677">
    <property type="entry name" value="NODB"/>
    <property type="match status" value="1"/>
</dbReference>
<keyword evidence="2" id="KW-0536">Nodulation</keyword>
<reference evidence="7 8" key="1">
    <citation type="submission" date="2020-08" db="EMBL/GenBank/DDBJ databases">
        <title>Genomic Encyclopedia of Type Strains, Phase IV (KMG-V): Genome sequencing to study the core and pangenomes of soil and plant-associated prokaryotes.</title>
        <authorList>
            <person name="Whitman W."/>
        </authorList>
    </citation>
    <scope>NUCLEOTIDE SEQUENCE [LARGE SCALE GENOMIC DNA]</scope>
    <source>
        <strain evidence="7 8">JPY158</strain>
    </source>
</reference>